<keyword evidence="2" id="KW-1185">Reference proteome</keyword>
<dbReference type="RefSeq" id="XP_005705989.1">
    <property type="nucleotide sequence ID" value="XM_005705932.1"/>
</dbReference>
<dbReference type="EMBL" id="KB454508">
    <property type="protein sequence ID" value="EME29469.1"/>
    <property type="molecule type" value="Genomic_DNA"/>
</dbReference>
<reference evidence="2" key="1">
    <citation type="journal article" date="2013" name="Science">
        <title>Gene transfer from bacteria and archaea facilitated evolution of an extremophilic eukaryote.</title>
        <authorList>
            <person name="Schonknecht G."/>
            <person name="Chen W.H."/>
            <person name="Ternes C.M."/>
            <person name="Barbier G.G."/>
            <person name="Shrestha R.P."/>
            <person name="Stanke M."/>
            <person name="Brautigam A."/>
            <person name="Baker B.J."/>
            <person name="Banfield J.F."/>
            <person name="Garavito R.M."/>
            <person name="Carr K."/>
            <person name="Wilkerson C."/>
            <person name="Rensing S.A."/>
            <person name="Gagneul D."/>
            <person name="Dickenson N.E."/>
            <person name="Oesterhelt C."/>
            <person name="Lercher M.J."/>
            <person name="Weber A.P."/>
        </authorList>
    </citation>
    <scope>NUCLEOTIDE SEQUENCE [LARGE SCALE GENOMIC DNA]</scope>
    <source>
        <strain evidence="2">074W</strain>
    </source>
</reference>
<sequence length="348" mass="40165">MTLFSLRLLRHPVTKDFFAETVETSLPQFRKESMVGLEVTFDVEGIRKQENLLIFPLGIVSGLFIGSVVGEPHSIIKDYGQGRFISPPSCRRFALDLEKQEFLEVSWYLDKQLLLVNWVHFPTNSHCLSYFVIYEAPVPGKLPHKLYKSVEMISQFDPKLENNHSFSLWFEGCSLSKENRSLPICNVPEVKSFFQKIIAAKSGIVRITEYLDNGNSVTVDQLARFFSYVRILQDTELASYPFLQKTRNYAISQLPFIETDNASEGIRQLLHGQQQMNSNEQYSWMPREVTNQRTYKRLKGSKEESTAMKDHQVDCQFCKHKGNTSRNDAHVPSWIDTWNSLSSEESLK</sequence>
<name>M2Y0X9_GALSU</name>
<evidence type="ECO:0000313" key="2">
    <source>
        <dbReference type="Proteomes" id="UP000030680"/>
    </source>
</evidence>
<dbReference type="OrthoDB" id="10326904at2759"/>
<dbReference type="KEGG" id="gsl:Gasu_31100"/>
<evidence type="ECO:0000313" key="1">
    <source>
        <dbReference type="EMBL" id="EME29469.1"/>
    </source>
</evidence>
<dbReference type="AlphaFoldDB" id="M2Y0X9"/>
<dbReference type="Proteomes" id="UP000030680">
    <property type="component" value="Unassembled WGS sequence"/>
</dbReference>
<organism evidence="1 2">
    <name type="scientific">Galdieria sulphuraria</name>
    <name type="common">Red alga</name>
    <dbReference type="NCBI Taxonomy" id="130081"/>
    <lineage>
        <taxon>Eukaryota</taxon>
        <taxon>Rhodophyta</taxon>
        <taxon>Bangiophyceae</taxon>
        <taxon>Galdieriales</taxon>
        <taxon>Galdieriaceae</taxon>
        <taxon>Galdieria</taxon>
    </lineage>
</organism>
<protein>
    <submittedName>
        <fullName evidence="1">Uncharacterized protein</fullName>
    </submittedName>
</protein>
<dbReference type="GeneID" id="17088260"/>
<gene>
    <name evidence="1" type="ORF">Gasu_31100</name>
</gene>
<accession>M2Y0X9</accession>
<proteinExistence type="predicted"/>
<dbReference type="Gramene" id="EME29469">
    <property type="protein sequence ID" value="EME29469"/>
    <property type="gene ID" value="Gasu_31100"/>
</dbReference>